<evidence type="ECO:0000256" key="1">
    <source>
        <dbReference type="SAM" id="MobiDB-lite"/>
    </source>
</evidence>
<evidence type="ECO:0000313" key="2">
    <source>
        <dbReference type="EMBL" id="KAF2499891.1"/>
    </source>
</evidence>
<sequence length="213" mass="23840">MNRSRHGRAAMPFKKRKSRVVGATEAEIRSDFAAMGIIFKEVSVNTPVRDRQPRRENKAAGEEIKTEVSAADSDDDAQDHEYSSDLEADTDLDPEINAGEGRIACTRSGHPYIDLRDDDGGNNTDLDLEVNAGEGRIAYTRLRHPYIDRTDEDEDNEGENGQEIGSMTDNDEIMEETGSEAEEPAHTTLTIPDVALMAKAYRYTDYSLRQRKK</sequence>
<feature type="region of interest" description="Disordered" evidence="1">
    <location>
        <begin position="143"/>
        <end position="189"/>
    </location>
</feature>
<proteinExistence type="predicted"/>
<feature type="region of interest" description="Disordered" evidence="1">
    <location>
        <begin position="1"/>
        <end position="21"/>
    </location>
</feature>
<accession>A0A6A6R5P7</accession>
<organism evidence="2 3">
    <name type="scientific">Lophium mytilinum</name>
    <dbReference type="NCBI Taxonomy" id="390894"/>
    <lineage>
        <taxon>Eukaryota</taxon>
        <taxon>Fungi</taxon>
        <taxon>Dikarya</taxon>
        <taxon>Ascomycota</taxon>
        <taxon>Pezizomycotina</taxon>
        <taxon>Dothideomycetes</taxon>
        <taxon>Pleosporomycetidae</taxon>
        <taxon>Mytilinidiales</taxon>
        <taxon>Mytilinidiaceae</taxon>
        <taxon>Lophium</taxon>
    </lineage>
</organism>
<feature type="compositionally biased region" description="Basic residues" evidence="1">
    <location>
        <begin position="1"/>
        <end position="19"/>
    </location>
</feature>
<gene>
    <name evidence="2" type="ORF">BU16DRAFT_604124</name>
</gene>
<feature type="compositionally biased region" description="Acidic residues" evidence="1">
    <location>
        <begin position="72"/>
        <end position="94"/>
    </location>
</feature>
<feature type="region of interest" description="Disordered" evidence="1">
    <location>
        <begin position="43"/>
        <end position="104"/>
    </location>
</feature>
<name>A0A6A6R5P7_9PEZI</name>
<dbReference type="EMBL" id="MU004184">
    <property type="protein sequence ID" value="KAF2499891.1"/>
    <property type="molecule type" value="Genomic_DNA"/>
</dbReference>
<feature type="compositionally biased region" description="Acidic residues" evidence="1">
    <location>
        <begin position="150"/>
        <end position="160"/>
    </location>
</feature>
<reference evidence="2" key="1">
    <citation type="journal article" date="2020" name="Stud. Mycol.">
        <title>101 Dothideomycetes genomes: a test case for predicting lifestyles and emergence of pathogens.</title>
        <authorList>
            <person name="Haridas S."/>
            <person name="Albert R."/>
            <person name="Binder M."/>
            <person name="Bloem J."/>
            <person name="Labutti K."/>
            <person name="Salamov A."/>
            <person name="Andreopoulos B."/>
            <person name="Baker S."/>
            <person name="Barry K."/>
            <person name="Bills G."/>
            <person name="Bluhm B."/>
            <person name="Cannon C."/>
            <person name="Castanera R."/>
            <person name="Culley D."/>
            <person name="Daum C."/>
            <person name="Ezra D."/>
            <person name="Gonzalez J."/>
            <person name="Henrissat B."/>
            <person name="Kuo A."/>
            <person name="Liang C."/>
            <person name="Lipzen A."/>
            <person name="Lutzoni F."/>
            <person name="Magnuson J."/>
            <person name="Mondo S."/>
            <person name="Nolan M."/>
            <person name="Ohm R."/>
            <person name="Pangilinan J."/>
            <person name="Park H.-J."/>
            <person name="Ramirez L."/>
            <person name="Alfaro M."/>
            <person name="Sun H."/>
            <person name="Tritt A."/>
            <person name="Yoshinaga Y."/>
            <person name="Zwiers L.-H."/>
            <person name="Turgeon B."/>
            <person name="Goodwin S."/>
            <person name="Spatafora J."/>
            <person name="Crous P."/>
            <person name="Grigoriev I."/>
        </authorList>
    </citation>
    <scope>NUCLEOTIDE SEQUENCE</scope>
    <source>
        <strain evidence="2">CBS 269.34</strain>
    </source>
</reference>
<keyword evidence="3" id="KW-1185">Reference proteome</keyword>
<feature type="compositionally biased region" description="Acidic residues" evidence="1">
    <location>
        <begin position="169"/>
        <end position="182"/>
    </location>
</feature>
<dbReference type="Proteomes" id="UP000799750">
    <property type="component" value="Unassembled WGS sequence"/>
</dbReference>
<protein>
    <submittedName>
        <fullName evidence="2">Uncharacterized protein</fullName>
    </submittedName>
</protein>
<feature type="compositionally biased region" description="Basic and acidic residues" evidence="1">
    <location>
        <begin position="48"/>
        <end position="66"/>
    </location>
</feature>
<evidence type="ECO:0000313" key="3">
    <source>
        <dbReference type="Proteomes" id="UP000799750"/>
    </source>
</evidence>
<dbReference type="AlphaFoldDB" id="A0A6A6R5P7"/>